<dbReference type="AlphaFoldDB" id="A0A844DCV3"/>
<keyword evidence="1" id="KW-1133">Transmembrane helix</keyword>
<keyword evidence="1" id="KW-0472">Membrane</keyword>
<keyword evidence="3" id="KW-1185">Reference proteome</keyword>
<accession>A0A844DCV3</accession>
<gene>
    <name evidence="2" type="ORF">GJ698_15140</name>
</gene>
<comment type="caution">
    <text evidence="2">The sequence shown here is derived from an EMBL/GenBank/DDBJ whole genome shotgun (WGS) entry which is preliminary data.</text>
</comment>
<feature type="transmembrane region" description="Helical" evidence="1">
    <location>
        <begin position="81"/>
        <end position="103"/>
    </location>
</feature>
<reference evidence="2 3" key="1">
    <citation type="submission" date="2019-11" db="EMBL/GenBank/DDBJ databases">
        <title>Novel species isolated from a subtropical stream in China.</title>
        <authorList>
            <person name="Lu H."/>
        </authorList>
    </citation>
    <scope>NUCLEOTIDE SEQUENCE [LARGE SCALE GENOMIC DNA]</scope>
    <source>
        <strain evidence="2 3">FT26W</strain>
    </source>
</reference>
<evidence type="ECO:0000256" key="1">
    <source>
        <dbReference type="SAM" id="Phobius"/>
    </source>
</evidence>
<protein>
    <submittedName>
        <fullName evidence="2">Lytic murein transglycosylase</fullName>
    </submittedName>
</protein>
<name>A0A844DCV3_9BURK</name>
<evidence type="ECO:0000313" key="3">
    <source>
        <dbReference type="Proteomes" id="UP000439986"/>
    </source>
</evidence>
<dbReference type="EMBL" id="WKJL01000010">
    <property type="protein sequence ID" value="MRW85419.1"/>
    <property type="molecule type" value="Genomic_DNA"/>
</dbReference>
<feature type="transmembrane region" description="Helical" evidence="1">
    <location>
        <begin position="37"/>
        <end position="60"/>
    </location>
</feature>
<evidence type="ECO:0000313" key="2">
    <source>
        <dbReference type="EMBL" id="MRW85419.1"/>
    </source>
</evidence>
<sequence length="319" mass="34871">MIQKYWKYLTRHRSLFLFGGALLAAWASLESDPDHGWATALSGVSILQGIWALAASHWARKALLDYPEADMRKLFARASEGATGAGLALIAMAIIVAALMLVFSPRAHAADLPAGAVKYLPVLKAEQQRLWPDHPRPALLAGLVEQESCITLRARGCWNPGAQLKTAREEGAGVGQITRAYRADGSVRFDALAGLRDQYGAELGALSWSTVYQRPDLQFRALVLMSRDSARQFRAAPAVLEFGDAGYNGGPAGVQRERRACALARGCDPGQWFGNVELHCLKSREPLYGNRSACDINREHVRNVFQVRSAKYLAAWAAL</sequence>
<organism evidence="2 3">
    <name type="scientific">Duganella aquatilis</name>
    <dbReference type="NCBI Taxonomy" id="2666082"/>
    <lineage>
        <taxon>Bacteria</taxon>
        <taxon>Pseudomonadati</taxon>
        <taxon>Pseudomonadota</taxon>
        <taxon>Betaproteobacteria</taxon>
        <taxon>Burkholderiales</taxon>
        <taxon>Oxalobacteraceae</taxon>
        <taxon>Telluria group</taxon>
        <taxon>Duganella</taxon>
    </lineage>
</organism>
<proteinExistence type="predicted"/>
<dbReference type="Proteomes" id="UP000439986">
    <property type="component" value="Unassembled WGS sequence"/>
</dbReference>
<dbReference type="RefSeq" id="WP_154358485.1">
    <property type="nucleotide sequence ID" value="NZ_WKJL01000010.1"/>
</dbReference>
<keyword evidence="1" id="KW-0812">Transmembrane</keyword>